<feature type="transmembrane region" description="Helical" evidence="11">
    <location>
        <begin position="6"/>
        <end position="31"/>
    </location>
</feature>
<accession>A0AAP0N3N1</accession>
<feature type="region of interest" description="Disordered" evidence="10">
    <location>
        <begin position="357"/>
        <end position="377"/>
    </location>
</feature>
<evidence type="ECO:0000256" key="5">
    <source>
        <dbReference type="ARBA" id="ARBA00022723"/>
    </source>
</evidence>
<sequence>MGERERFYSVLTSKILCIKGALVVFPLYLSVEKRETEEERGKREKEVREFQKRLYIFSTTYLTVFIKSFHRSSLTPSVFGSSLVALMQGQRSSIDSYPETVDFDPGSVSNNTSMNQQTSWNNLFNPVENRLPNYMLSSTEANFTCGNTVGHDVRSFSGWGSGEPSSSVNPPNPLIDDGIKIENGWSSSFSARAGAGPRLEERRLQPTNIPLHENVNVGPSGNMVSSGPLFLQSSNSNCIPQNVNLNAGYMSNGGNNGQGMGSGVSSDLCKSGGSESAQIPSASFSSANVGTSSGSSGFVVEENDGGSGSSLGSWGLSCKRKALEGTSGQSYPGGSSSCFTQAENSVWHTVPARNNASNSLSISTPPGNSSSVSTPEQLNPRIGVGMRGVASDVFPSLSVTGNAESSFRNFGRRVNSGHQQESVPFNLSSAGNARRSNVCTPHQSSRPFSFVESLELRSTAGVAANTSAPPSQSHVHIPGLSRTLHPFPWNGASSSRAGSSSGSINLSGERGVALREEANLRSTSRNNGEHPMFVPATETRTLGQDPTNWSLATGNMSTPGVVPSTSRIGTSSSVHPLPTPSWITHHNPPIQNQQRLSGFSPWTLFPSVDSESGSQSGHFPPLPSGPSASSQETVTSSGPNNQGHHQPYPRSALLMEGQGDEILGMPHSLRALAADIEGRHRLISEIRQVLNAMRRGHNLRVEDYMLFDPIINHGMAEFHDRHREMRLDVDNMSYEELLALEEHIGDVSTGLSEETILKSMKQRKYMSIMTGTALDVEPCCVCQEEYAVGDDVGTLVCGHDFHTHCIKQWLMQKNLCPICKTTALVP</sequence>
<dbReference type="EC" id="2.3.2.27" evidence="3"/>
<feature type="region of interest" description="Disordered" evidence="10">
    <location>
        <begin position="491"/>
        <end position="510"/>
    </location>
</feature>
<evidence type="ECO:0000256" key="8">
    <source>
        <dbReference type="ARBA" id="ARBA00022833"/>
    </source>
</evidence>
<dbReference type="GO" id="GO:0010228">
    <property type="term" value="P:vegetative to reproductive phase transition of meristem"/>
    <property type="evidence" value="ECO:0007669"/>
    <property type="project" value="UniProtKB-ARBA"/>
</dbReference>
<evidence type="ECO:0000256" key="10">
    <source>
        <dbReference type="SAM" id="MobiDB-lite"/>
    </source>
</evidence>
<feature type="domain" description="RING-type" evidence="12">
    <location>
        <begin position="779"/>
        <end position="820"/>
    </location>
</feature>
<dbReference type="InterPro" id="IPR045191">
    <property type="entry name" value="MBR1/2-like"/>
</dbReference>
<dbReference type="Gene3D" id="3.30.40.10">
    <property type="entry name" value="Zinc/RING finger domain, C3HC4 (zinc finger)"/>
    <property type="match status" value="1"/>
</dbReference>
<protein>
    <recommendedName>
        <fullName evidence="3">RING-type E3 ubiquitin transferase</fullName>
        <ecNumber evidence="3">2.3.2.27</ecNumber>
    </recommendedName>
</protein>
<feature type="region of interest" description="Disordered" evidence="10">
    <location>
        <begin position="519"/>
        <end position="649"/>
    </location>
</feature>
<dbReference type="PANTHER" id="PTHR22937:SF224">
    <property type="entry name" value="E3 UBIQUITIN-PROTEIN LIGASE MBR1-RELATED"/>
    <property type="match status" value="1"/>
</dbReference>
<dbReference type="AlphaFoldDB" id="A0AAP0N3N1"/>
<evidence type="ECO:0000256" key="2">
    <source>
        <dbReference type="ARBA" id="ARBA00004906"/>
    </source>
</evidence>
<gene>
    <name evidence="13" type="ORF">L1049_012526</name>
</gene>
<evidence type="ECO:0000256" key="6">
    <source>
        <dbReference type="ARBA" id="ARBA00022771"/>
    </source>
</evidence>
<evidence type="ECO:0000259" key="12">
    <source>
        <dbReference type="PROSITE" id="PS50089"/>
    </source>
</evidence>
<dbReference type="InterPro" id="IPR013083">
    <property type="entry name" value="Znf_RING/FYVE/PHD"/>
</dbReference>
<dbReference type="FunFam" id="3.30.40.10:FF:000309">
    <property type="entry name" value="E3 ubiquitin-protein ligase MBR2"/>
    <property type="match status" value="1"/>
</dbReference>
<dbReference type="Pfam" id="PF13639">
    <property type="entry name" value="zf-RING_2"/>
    <property type="match status" value="1"/>
</dbReference>
<keyword evidence="7" id="KW-0833">Ubl conjugation pathway</keyword>
<feature type="compositionally biased region" description="Low complexity" evidence="10">
    <location>
        <begin position="281"/>
        <end position="300"/>
    </location>
</feature>
<feature type="region of interest" description="Disordered" evidence="10">
    <location>
        <begin position="280"/>
        <end position="311"/>
    </location>
</feature>
<evidence type="ECO:0000313" key="13">
    <source>
        <dbReference type="EMBL" id="KAK9266193.1"/>
    </source>
</evidence>
<keyword evidence="5" id="KW-0479">Metal-binding</keyword>
<feature type="compositionally biased region" description="Polar residues" evidence="10">
    <location>
        <begin position="538"/>
        <end position="574"/>
    </location>
</feature>
<dbReference type="GO" id="GO:0008270">
    <property type="term" value="F:zinc ion binding"/>
    <property type="evidence" value="ECO:0007669"/>
    <property type="project" value="UniProtKB-KW"/>
</dbReference>
<dbReference type="GO" id="GO:0061630">
    <property type="term" value="F:ubiquitin protein ligase activity"/>
    <property type="evidence" value="ECO:0007669"/>
    <property type="project" value="UniProtKB-EC"/>
</dbReference>
<comment type="pathway">
    <text evidence="2">Protein modification; protein ubiquitination.</text>
</comment>
<keyword evidence="11" id="KW-0812">Transmembrane</keyword>
<keyword evidence="6 9" id="KW-0863">Zinc-finger</keyword>
<organism evidence="13 14">
    <name type="scientific">Liquidambar formosana</name>
    <name type="common">Formosan gum</name>
    <dbReference type="NCBI Taxonomy" id="63359"/>
    <lineage>
        <taxon>Eukaryota</taxon>
        <taxon>Viridiplantae</taxon>
        <taxon>Streptophyta</taxon>
        <taxon>Embryophyta</taxon>
        <taxon>Tracheophyta</taxon>
        <taxon>Spermatophyta</taxon>
        <taxon>Magnoliopsida</taxon>
        <taxon>eudicotyledons</taxon>
        <taxon>Gunneridae</taxon>
        <taxon>Pentapetalae</taxon>
        <taxon>Saxifragales</taxon>
        <taxon>Altingiaceae</taxon>
        <taxon>Liquidambar</taxon>
    </lineage>
</organism>
<comment type="caution">
    <text evidence="13">The sequence shown here is derived from an EMBL/GenBank/DDBJ whole genome shotgun (WGS) entry which is preliminary data.</text>
</comment>
<feature type="region of interest" description="Disordered" evidence="10">
    <location>
        <begin position="414"/>
        <end position="445"/>
    </location>
</feature>
<keyword evidence="4" id="KW-0808">Transferase</keyword>
<dbReference type="Proteomes" id="UP001415857">
    <property type="component" value="Unassembled WGS sequence"/>
</dbReference>
<feature type="compositionally biased region" description="Low complexity" evidence="10">
    <location>
        <begin position="491"/>
        <end position="503"/>
    </location>
</feature>
<dbReference type="SUPFAM" id="SSF57850">
    <property type="entry name" value="RING/U-box"/>
    <property type="match status" value="1"/>
</dbReference>
<dbReference type="EMBL" id="JBBPBK010000208">
    <property type="protein sequence ID" value="KAK9266193.1"/>
    <property type="molecule type" value="Genomic_DNA"/>
</dbReference>
<evidence type="ECO:0000256" key="1">
    <source>
        <dbReference type="ARBA" id="ARBA00000900"/>
    </source>
</evidence>
<feature type="compositionally biased region" description="Polar residues" evidence="10">
    <location>
        <begin position="416"/>
        <end position="445"/>
    </location>
</feature>
<keyword evidence="8" id="KW-0862">Zinc</keyword>
<dbReference type="PANTHER" id="PTHR22937">
    <property type="entry name" value="E3 UBIQUITIN-PROTEIN LIGASE RNF165"/>
    <property type="match status" value="1"/>
</dbReference>
<evidence type="ECO:0000256" key="9">
    <source>
        <dbReference type="PROSITE-ProRule" id="PRU00175"/>
    </source>
</evidence>
<feature type="compositionally biased region" description="Polar residues" evidence="10">
    <location>
        <begin position="626"/>
        <end position="644"/>
    </location>
</feature>
<evidence type="ECO:0000256" key="3">
    <source>
        <dbReference type="ARBA" id="ARBA00012483"/>
    </source>
</evidence>
<keyword evidence="14" id="KW-1185">Reference proteome</keyword>
<evidence type="ECO:0000256" key="11">
    <source>
        <dbReference type="SAM" id="Phobius"/>
    </source>
</evidence>
<reference evidence="13 14" key="1">
    <citation type="journal article" date="2024" name="Plant J.">
        <title>Genome sequences and population genomics reveal climatic adaptation and genomic divergence between two closely related sweetgum species.</title>
        <authorList>
            <person name="Xu W.Q."/>
            <person name="Ren C.Q."/>
            <person name="Zhang X.Y."/>
            <person name="Comes H.P."/>
            <person name="Liu X.H."/>
            <person name="Li Y.G."/>
            <person name="Kettle C.J."/>
            <person name="Jalonen R."/>
            <person name="Gaisberger H."/>
            <person name="Ma Y.Z."/>
            <person name="Qiu Y.X."/>
        </authorList>
    </citation>
    <scope>NUCLEOTIDE SEQUENCE [LARGE SCALE GENOMIC DNA]</scope>
    <source>
        <strain evidence="13">Hangzhou</strain>
    </source>
</reference>
<comment type="catalytic activity">
    <reaction evidence="1">
        <text>S-ubiquitinyl-[E2 ubiquitin-conjugating enzyme]-L-cysteine + [acceptor protein]-L-lysine = [E2 ubiquitin-conjugating enzyme]-L-cysteine + N(6)-ubiquitinyl-[acceptor protein]-L-lysine.</text>
        <dbReference type="EC" id="2.3.2.27"/>
    </reaction>
</comment>
<keyword evidence="11" id="KW-1133">Transmembrane helix</keyword>
<dbReference type="PROSITE" id="PS50089">
    <property type="entry name" value="ZF_RING_2"/>
    <property type="match status" value="1"/>
</dbReference>
<dbReference type="InterPro" id="IPR001841">
    <property type="entry name" value="Znf_RING"/>
</dbReference>
<dbReference type="GO" id="GO:0043161">
    <property type="term" value="P:proteasome-mediated ubiquitin-dependent protein catabolic process"/>
    <property type="evidence" value="ECO:0007669"/>
    <property type="project" value="UniProtKB-ARBA"/>
</dbReference>
<name>A0AAP0N3N1_LIQFO</name>
<feature type="compositionally biased region" description="Polar residues" evidence="10">
    <location>
        <begin position="581"/>
        <end position="597"/>
    </location>
</feature>
<evidence type="ECO:0000313" key="14">
    <source>
        <dbReference type="Proteomes" id="UP001415857"/>
    </source>
</evidence>
<proteinExistence type="predicted"/>
<evidence type="ECO:0000256" key="7">
    <source>
        <dbReference type="ARBA" id="ARBA00022786"/>
    </source>
</evidence>
<keyword evidence="11" id="KW-0472">Membrane</keyword>
<dbReference type="SMART" id="SM00184">
    <property type="entry name" value="RING"/>
    <property type="match status" value="1"/>
</dbReference>
<evidence type="ECO:0000256" key="4">
    <source>
        <dbReference type="ARBA" id="ARBA00022679"/>
    </source>
</evidence>